<evidence type="ECO:0000313" key="1">
    <source>
        <dbReference type="EMBL" id="KAJ8730546.1"/>
    </source>
</evidence>
<comment type="caution">
    <text evidence="1">The sequence shown here is derived from an EMBL/GenBank/DDBJ whole genome shotgun (WGS) entry which is preliminary data.</text>
</comment>
<keyword evidence="2" id="KW-1185">Reference proteome</keyword>
<accession>A0ACC2R0D8</accession>
<proteinExistence type="predicted"/>
<dbReference type="Proteomes" id="UP001231649">
    <property type="component" value="Chromosome 12"/>
</dbReference>
<sequence>MGVTCVILLQKTKEGVFRAGQPVAGIVKYKVDKPTKFTSIDIRLRGKGKCSWSETDMDDNKTTYSNKEEYVNICKNLLIGHNVVSGTHECPFEFFLPEKIPTSMKNSTCTIEYKIFVTFVKDNFFGTSSKFEADVLVYGYLEPCSPEPLIFGLQKNLFSLSTNVSNIDIKANIEKTFVSPGENIKVHLIIHNDTDVLITVKIELVKHFTYVSSGKSTNIEKEVLKPTAVYTPTVKERSVLRGNCTVPTLPNLYSIQHTQILIGEYKVRMTAKIPFPHTNAVVEIPVVIGEGRKQIGATVADFGASSSKMNEIENRGEEKAETAEDFFEKYDNNSKDYGEKNHFS</sequence>
<organism evidence="1 2">
    <name type="scientific">Mythimna loreyi</name>
    <dbReference type="NCBI Taxonomy" id="667449"/>
    <lineage>
        <taxon>Eukaryota</taxon>
        <taxon>Metazoa</taxon>
        <taxon>Ecdysozoa</taxon>
        <taxon>Arthropoda</taxon>
        <taxon>Hexapoda</taxon>
        <taxon>Insecta</taxon>
        <taxon>Pterygota</taxon>
        <taxon>Neoptera</taxon>
        <taxon>Endopterygota</taxon>
        <taxon>Lepidoptera</taxon>
        <taxon>Glossata</taxon>
        <taxon>Ditrysia</taxon>
        <taxon>Noctuoidea</taxon>
        <taxon>Noctuidae</taxon>
        <taxon>Noctuinae</taxon>
        <taxon>Hadenini</taxon>
        <taxon>Mythimna</taxon>
    </lineage>
</organism>
<dbReference type="EMBL" id="CM056788">
    <property type="protein sequence ID" value="KAJ8730546.1"/>
    <property type="molecule type" value="Genomic_DNA"/>
</dbReference>
<name>A0ACC2R0D8_9NEOP</name>
<gene>
    <name evidence="1" type="ORF">PYW08_001959</name>
</gene>
<evidence type="ECO:0000313" key="2">
    <source>
        <dbReference type="Proteomes" id="UP001231649"/>
    </source>
</evidence>
<protein>
    <submittedName>
        <fullName evidence="1">Uncharacterized protein</fullName>
    </submittedName>
</protein>
<reference evidence="1" key="1">
    <citation type="submission" date="2023-03" db="EMBL/GenBank/DDBJ databases">
        <title>Chromosome-level genomes of two armyworms, Mythimna separata and Mythimna loreyi, provide insights into the biosynthesis and reception of sex pheromones.</title>
        <authorList>
            <person name="Zhao H."/>
        </authorList>
    </citation>
    <scope>NUCLEOTIDE SEQUENCE</scope>
    <source>
        <strain evidence="1">BeijingLab</strain>
    </source>
</reference>